<dbReference type="RefSeq" id="WP_041061373.1">
    <property type="nucleotide sequence ID" value="NZ_JXAL01000006.1"/>
</dbReference>
<dbReference type="InterPro" id="IPR008535">
    <property type="entry name" value="DUF817"/>
</dbReference>
<keyword evidence="1" id="KW-1133">Transmembrane helix</keyword>
<reference evidence="2 3" key="1">
    <citation type="submission" date="2014-12" db="EMBL/GenBank/DDBJ databases">
        <title>Draft genome sequence of Cohnella kolymensis strain B-2846.</title>
        <authorList>
            <person name="Karlyshev A.V."/>
            <person name="Kudryashova E.B."/>
        </authorList>
    </citation>
    <scope>NUCLEOTIDE SEQUENCE [LARGE SCALE GENOMIC DNA]</scope>
    <source>
        <strain evidence="2 3">VKM B-2846</strain>
    </source>
</reference>
<feature type="transmembrane region" description="Helical" evidence="1">
    <location>
        <begin position="66"/>
        <end position="83"/>
    </location>
</feature>
<dbReference type="Pfam" id="PF05675">
    <property type="entry name" value="DUF817"/>
    <property type="match status" value="1"/>
</dbReference>
<keyword evidence="3" id="KW-1185">Reference proteome</keyword>
<keyword evidence="1" id="KW-0472">Membrane</keyword>
<evidence type="ECO:0000256" key="1">
    <source>
        <dbReference type="SAM" id="Phobius"/>
    </source>
</evidence>
<name>A0ABR5A6S9_9BACL</name>
<dbReference type="PIRSF" id="PIRSF009141">
    <property type="entry name" value="UCP009141"/>
    <property type="match status" value="1"/>
</dbReference>
<dbReference type="EMBL" id="JXAL01000006">
    <property type="protein sequence ID" value="KIL36724.1"/>
    <property type="molecule type" value="Genomic_DNA"/>
</dbReference>
<feature type="transmembrane region" description="Helical" evidence="1">
    <location>
        <begin position="103"/>
        <end position="122"/>
    </location>
</feature>
<evidence type="ECO:0000313" key="3">
    <source>
        <dbReference type="Proteomes" id="UP000054526"/>
    </source>
</evidence>
<comment type="caution">
    <text evidence="2">The sequence shown here is derived from an EMBL/GenBank/DDBJ whole genome shotgun (WGS) entry which is preliminary data.</text>
</comment>
<keyword evidence="1" id="KW-0812">Transmembrane</keyword>
<feature type="transmembrane region" description="Helical" evidence="1">
    <location>
        <begin position="229"/>
        <end position="246"/>
    </location>
</feature>
<feature type="transmembrane region" description="Helical" evidence="1">
    <location>
        <begin position="134"/>
        <end position="154"/>
    </location>
</feature>
<proteinExistence type="predicted"/>
<dbReference type="Proteomes" id="UP000054526">
    <property type="component" value="Unassembled WGS sequence"/>
</dbReference>
<sequence>MPQIRKLFIFGWNQALCCIFPVVIFSAMAVTKVIDIPFIPRYDLILIICLAMQVAMVRFKLETADELKVITLFHLIGLGLELFKVNMGSWSYPEEAWTKLWGVPLYSGFMYASVASYICQAWRRFDLKVDRWPNGYVTTALAVMIYVNFFTHHYIWDLRWALSLSLLAVFPLTWIRFTVDGKQYRMHVLASFVLIAFFIWLAENISTFLGAWQYPNQTVRWSMVHLGKFSSWFLLIIISIIIVVQLKKLKSSLEPKLATYM</sequence>
<organism evidence="2 3">
    <name type="scientific">Cohnella kolymensis</name>
    <dbReference type="NCBI Taxonomy" id="1590652"/>
    <lineage>
        <taxon>Bacteria</taxon>
        <taxon>Bacillati</taxon>
        <taxon>Bacillota</taxon>
        <taxon>Bacilli</taxon>
        <taxon>Bacillales</taxon>
        <taxon>Paenibacillaceae</taxon>
        <taxon>Cohnella</taxon>
    </lineage>
</organism>
<gene>
    <name evidence="2" type="ORF">SD71_06945</name>
</gene>
<feature type="transmembrane region" description="Helical" evidence="1">
    <location>
        <begin position="160"/>
        <end position="177"/>
    </location>
</feature>
<feature type="transmembrane region" description="Helical" evidence="1">
    <location>
        <begin position="189"/>
        <end position="209"/>
    </location>
</feature>
<protein>
    <recommendedName>
        <fullName evidence="4">Integral membrane protein</fullName>
    </recommendedName>
</protein>
<feature type="transmembrane region" description="Helical" evidence="1">
    <location>
        <begin position="7"/>
        <end position="30"/>
    </location>
</feature>
<evidence type="ECO:0000313" key="2">
    <source>
        <dbReference type="EMBL" id="KIL36724.1"/>
    </source>
</evidence>
<feature type="transmembrane region" description="Helical" evidence="1">
    <location>
        <begin position="42"/>
        <end position="59"/>
    </location>
</feature>
<evidence type="ECO:0008006" key="4">
    <source>
        <dbReference type="Google" id="ProtNLM"/>
    </source>
</evidence>
<accession>A0ABR5A6S9</accession>